<dbReference type="InterPro" id="IPR001193">
    <property type="entry name" value="MBTPS2"/>
</dbReference>
<feature type="transmembrane region" description="Helical" evidence="11">
    <location>
        <begin position="181"/>
        <end position="207"/>
    </location>
</feature>
<dbReference type="Proteomes" id="UP000276776">
    <property type="component" value="Unassembled WGS sequence"/>
</dbReference>
<gene>
    <name evidence="13" type="ORF">TCLT_LOCUS8675</name>
</gene>
<dbReference type="OrthoDB" id="69989at2759"/>
<feature type="transmembrane region" description="Helical" evidence="11">
    <location>
        <begin position="455"/>
        <end position="474"/>
    </location>
</feature>
<dbReference type="SUPFAM" id="SSF50156">
    <property type="entry name" value="PDZ domain-like"/>
    <property type="match status" value="1"/>
</dbReference>
<protein>
    <recommendedName>
        <fullName evidence="5">Membrane-bound transcription factor site-2 protease</fullName>
        <ecNumber evidence="4">3.4.24.85</ecNumber>
    </recommendedName>
    <alternativeName>
        <fullName evidence="9">Endopeptidase S2P</fullName>
    </alternativeName>
</protein>
<reference evidence="13 14" key="2">
    <citation type="submission" date="2018-11" db="EMBL/GenBank/DDBJ databases">
        <authorList>
            <consortium name="Pathogen Informatics"/>
        </authorList>
    </citation>
    <scope>NUCLEOTIDE SEQUENCE [LARGE SCALE GENOMIC DNA]</scope>
</reference>
<comment type="catalytic activity">
    <reaction evidence="1">
        <text>Cleaves several transcription factors that are type-2 transmembrane proteins within membrane-spanning domains. Known substrates include sterol regulatory element-binding protein (SREBP) -1, SREBP-2 and forms of the transcriptional activator ATF6. SREBP-2 is cleaved at the site 477-DRSRILL-|-CVLTFLCLSFNPLTSLLQWGGA-505. The residues Asn-Pro, 11 residues distal to the site of cleavage in the membrane-spanning domain, are important for cleavage by S2P endopeptidase. Replacement of either of these residues does not prevent cleavage, but there is no cleavage if both of these residues are replaced.</text>
        <dbReference type="EC" id="3.4.24.85"/>
    </reaction>
</comment>
<evidence type="ECO:0000256" key="3">
    <source>
        <dbReference type="ARBA" id="ARBA00009989"/>
    </source>
</evidence>
<feature type="transmembrane region" description="Helical" evidence="11">
    <location>
        <begin position="142"/>
        <end position="160"/>
    </location>
</feature>
<feature type="transmembrane region" description="Helical" evidence="11">
    <location>
        <begin position="424"/>
        <end position="443"/>
    </location>
</feature>
<evidence type="ECO:0000256" key="1">
    <source>
        <dbReference type="ARBA" id="ARBA00001350"/>
    </source>
</evidence>
<evidence type="ECO:0000256" key="2">
    <source>
        <dbReference type="ARBA" id="ARBA00004127"/>
    </source>
</evidence>
<keyword evidence="8 11" id="KW-0472">Membrane</keyword>
<dbReference type="STRING" id="103827.A0A0N5D6M0"/>
<evidence type="ECO:0000313" key="14">
    <source>
        <dbReference type="Proteomes" id="UP000276776"/>
    </source>
</evidence>
<reference evidence="15" key="1">
    <citation type="submission" date="2017-02" db="UniProtKB">
        <authorList>
            <consortium name="WormBaseParasite"/>
        </authorList>
    </citation>
    <scope>IDENTIFICATION</scope>
</reference>
<evidence type="ECO:0000256" key="10">
    <source>
        <dbReference type="ARBA" id="ARBA00045828"/>
    </source>
</evidence>
<keyword evidence="14" id="KW-1185">Reference proteome</keyword>
<dbReference type="OMA" id="GFDGAHI"/>
<evidence type="ECO:0000256" key="5">
    <source>
        <dbReference type="ARBA" id="ARBA00014400"/>
    </source>
</evidence>
<dbReference type="PANTHER" id="PTHR13325">
    <property type="entry name" value="PROTEASE M50 MEMBRANE-BOUND TRANSCRIPTION FACTOR SITE 2 PROTEASE"/>
    <property type="match status" value="1"/>
</dbReference>
<evidence type="ECO:0000256" key="8">
    <source>
        <dbReference type="ARBA" id="ARBA00023136"/>
    </source>
</evidence>
<name>A0A0N5D6M0_THECL</name>
<evidence type="ECO:0000259" key="12">
    <source>
        <dbReference type="Pfam" id="PF02163"/>
    </source>
</evidence>
<dbReference type="Pfam" id="PF02163">
    <property type="entry name" value="Peptidase_M50"/>
    <property type="match status" value="1"/>
</dbReference>
<dbReference type="InterPro" id="IPR008915">
    <property type="entry name" value="Peptidase_M50"/>
</dbReference>
<dbReference type="GO" id="GO:0012505">
    <property type="term" value="C:endomembrane system"/>
    <property type="evidence" value="ECO:0007669"/>
    <property type="project" value="UniProtKB-SubCell"/>
</dbReference>
<dbReference type="GO" id="GO:0016020">
    <property type="term" value="C:membrane"/>
    <property type="evidence" value="ECO:0007669"/>
    <property type="project" value="InterPro"/>
</dbReference>
<evidence type="ECO:0000256" key="4">
    <source>
        <dbReference type="ARBA" id="ARBA00012347"/>
    </source>
</evidence>
<comment type="subcellular location">
    <subcellularLocation>
        <location evidence="2">Endomembrane system</location>
        <topology evidence="2">Multi-pass membrane protein</topology>
    </subcellularLocation>
</comment>
<accession>A0A0N5D6M0</accession>
<dbReference type="InterPro" id="IPR036034">
    <property type="entry name" value="PDZ_sf"/>
</dbReference>
<evidence type="ECO:0000256" key="6">
    <source>
        <dbReference type="ARBA" id="ARBA00022692"/>
    </source>
</evidence>
<dbReference type="PRINTS" id="PR01000">
    <property type="entry name" value="SREBPS2PTASE"/>
</dbReference>
<dbReference type="WBParaSite" id="TCLT_0000868601-mRNA-1">
    <property type="protein sequence ID" value="TCLT_0000868601-mRNA-1"/>
    <property type="gene ID" value="TCLT_0000868601"/>
</dbReference>
<comment type="function">
    <text evidence="10">Zinc metalloprotease that mediates intramembrane proteolysis of proteins such as ATF6, ATF6B, SREBF1/SREBP1 and SREBF2/SREBP2. Catalyzes the second step in the proteolytic activation of the sterol regulatory element-binding proteins (SREBPs) SREBF1/SREBP1 and SREBF2/SREBP2: cleaves SREBPs within the first transmembrane segment, thereby releasing the N-terminal segment with a portion of the transmembrane segment attached. Mature N-terminal SREBP fragments shuttle to the nucleus and activate gene transcription. Also mediates the second step in the proteolytic activation of the cyclic AMP-dependent transcription factor ATF-6 (ATF6 and ATF6B). Involved in intramembrane proteolysis during bone formation. In astrocytes and osteoblasts, upon DNA damage and ER stress, mediates the second step of the regulated intramembrane proteolytic activation of the transcription factor CREB3L1, leading to the inhibition of cell-cycle progression.</text>
</comment>
<evidence type="ECO:0000313" key="15">
    <source>
        <dbReference type="WBParaSite" id="TCLT_0000868601-mRNA-1"/>
    </source>
</evidence>
<comment type="similarity">
    <text evidence="3">Belongs to the peptidase M50A family.</text>
</comment>
<evidence type="ECO:0000313" key="13">
    <source>
        <dbReference type="EMBL" id="VDN06253.1"/>
    </source>
</evidence>
<dbReference type="PANTHER" id="PTHR13325:SF3">
    <property type="entry name" value="MEMBRANE-BOUND TRANSCRIPTION FACTOR SITE-2 PROTEASE"/>
    <property type="match status" value="1"/>
</dbReference>
<keyword evidence="6 11" id="KW-0812">Transmembrane</keyword>
<evidence type="ECO:0000256" key="9">
    <source>
        <dbReference type="ARBA" id="ARBA00032658"/>
    </source>
</evidence>
<dbReference type="GO" id="GO:0004222">
    <property type="term" value="F:metalloendopeptidase activity"/>
    <property type="evidence" value="ECO:0007669"/>
    <property type="project" value="InterPro"/>
</dbReference>
<dbReference type="EC" id="3.4.24.85" evidence="4"/>
<evidence type="ECO:0000256" key="11">
    <source>
        <dbReference type="SAM" id="Phobius"/>
    </source>
</evidence>
<dbReference type="GO" id="GO:1905897">
    <property type="term" value="P:regulation of response to endoplasmic reticulum stress"/>
    <property type="evidence" value="ECO:0007669"/>
    <property type="project" value="TreeGrafter"/>
</dbReference>
<feature type="transmembrane region" description="Helical" evidence="11">
    <location>
        <begin position="28"/>
        <end position="52"/>
    </location>
</feature>
<organism evidence="15">
    <name type="scientific">Thelazia callipaeda</name>
    <name type="common">Oriental eyeworm</name>
    <name type="synonym">Parasitic nematode</name>
    <dbReference type="NCBI Taxonomy" id="103827"/>
    <lineage>
        <taxon>Eukaryota</taxon>
        <taxon>Metazoa</taxon>
        <taxon>Ecdysozoa</taxon>
        <taxon>Nematoda</taxon>
        <taxon>Chromadorea</taxon>
        <taxon>Rhabditida</taxon>
        <taxon>Spirurina</taxon>
        <taxon>Spiruromorpha</taxon>
        <taxon>Thelazioidea</taxon>
        <taxon>Thelaziidae</taxon>
        <taxon>Thelazia</taxon>
    </lineage>
</organism>
<dbReference type="EMBL" id="UYYF01004668">
    <property type="protein sequence ID" value="VDN06253.1"/>
    <property type="molecule type" value="Genomic_DNA"/>
</dbReference>
<dbReference type="GO" id="GO:0031293">
    <property type="term" value="P:membrane protein intracellular domain proteolysis"/>
    <property type="evidence" value="ECO:0007669"/>
    <property type="project" value="TreeGrafter"/>
</dbReference>
<dbReference type="GO" id="GO:0005737">
    <property type="term" value="C:cytoplasm"/>
    <property type="evidence" value="ECO:0007669"/>
    <property type="project" value="TreeGrafter"/>
</dbReference>
<evidence type="ECO:0000256" key="7">
    <source>
        <dbReference type="ARBA" id="ARBA00022989"/>
    </source>
</evidence>
<feature type="domain" description="Peptidase M50" evidence="12">
    <location>
        <begin position="116"/>
        <end position="462"/>
    </location>
</feature>
<dbReference type="AlphaFoldDB" id="A0A0N5D6M0"/>
<proteinExistence type="inferred from homology"/>
<keyword evidence="7 11" id="KW-1133">Transmembrane helix</keyword>
<sequence>MVFQIRFVLFQSPSKAFKMLPQNSLSLYLLNIWFITGVITAICFSFSIIFYLSRTSIMELSLWWVEFFGSFAVDSSVTYVRRQEVTTASKRFVEFDGSLEFVIPGWNIPWTQVPLYIVVLFLAALTHEFGHMLAALNTNVPVLNMGFVFLAIYIVAYVEIDTTALRRLSLFQKLKISCAGIWHNLVLAVFAYALYKASPFFLLPLYVSDAGVYVSDIQKGSPLSGPAGLQKGIVINGVSGCSVSSVDNWNDCLMKLRSTDLGFCVSNTVIADNIAKEMQLVENELDCCYNATKNHSTSYMCFYVREWINTTQSRGNQELLKYFSAKECTCLPSRYVAELLLCSSNEDCIKLNDTLEKSSESCVYPALLGNMSLMRISINDTSRVVLYVGYIEELECHVEVSNYVPRLSFVPALIPYVIELMAKYLFTFSFAFAVINAVPCIYLDGQYMWSNFVDIIFSRLGPRFLIFVLFFRLMNLI</sequence>